<evidence type="ECO:0000256" key="2">
    <source>
        <dbReference type="SAM" id="Phobius"/>
    </source>
</evidence>
<feature type="region of interest" description="Disordered" evidence="1">
    <location>
        <begin position="148"/>
        <end position="167"/>
    </location>
</feature>
<gene>
    <name evidence="3" type="ORF">LLUT_LOCUS17562</name>
</gene>
<comment type="caution">
    <text evidence="3">The sequence shown here is derived from an EMBL/GenBank/DDBJ whole genome shotgun (WGS) entry which is preliminary data.</text>
</comment>
<dbReference type="PANTHER" id="PTHR34188:SF5">
    <property type="entry name" value="OS05G0131900 PROTEIN"/>
    <property type="match status" value="1"/>
</dbReference>
<dbReference type="PANTHER" id="PTHR34188">
    <property type="entry name" value="OS01G0299500 PROTEIN"/>
    <property type="match status" value="1"/>
</dbReference>
<dbReference type="Proteomes" id="UP001497480">
    <property type="component" value="Unassembled WGS sequence"/>
</dbReference>
<keyword evidence="2" id="KW-0812">Transmembrane</keyword>
<feature type="region of interest" description="Disordered" evidence="1">
    <location>
        <begin position="1"/>
        <end position="31"/>
    </location>
</feature>
<feature type="transmembrane region" description="Helical" evidence="2">
    <location>
        <begin position="170"/>
        <end position="191"/>
    </location>
</feature>
<evidence type="ECO:0000313" key="4">
    <source>
        <dbReference type="Proteomes" id="UP001497480"/>
    </source>
</evidence>
<proteinExistence type="predicted"/>
<keyword evidence="2" id="KW-0472">Membrane</keyword>
<dbReference type="AlphaFoldDB" id="A0AAV1X4Q8"/>
<protein>
    <recommendedName>
        <fullName evidence="5">Transmembrane protein</fullName>
    </recommendedName>
</protein>
<reference evidence="3 4" key="1">
    <citation type="submission" date="2024-03" db="EMBL/GenBank/DDBJ databases">
        <authorList>
            <person name="Martinez-Hernandez J."/>
        </authorList>
    </citation>
    <scope>NUCLEOTIDE SEQUENCE [LARGE SCALE GENOMIC DNA]</scope>
</reference>
<dbReference type="EMBL" id="CAXHTB010000012">
    <property type="protein sequence ID" value="CAL0316502.1"/>
    <property type="molecule type" value="Genomic_DNA"/>
</dbReference>
<organism evidence="3 4">
    <name type="scientific">Lupinus luteus</name>
    <name type="common">European yellow lupine</name>
    <dbReference type="NCBI Taxonomy" id="3873"/>
    <lineage>
        <taxon>Eukaryota</taxon>
        <taxon>Viridiplantae</taxon>
        <taxon>Streptophyta</taxon>
        <taxon>Embryophyta</taxon>
        <taxon>Tracheophyta</taxon>
        <taxon>Spermatophyta</taxon>
        <taxon>Magnoliopsida</taxon>
        <taxon>eudicotyledons</taxon>
        <taxon>Gunneridae</taxon>
        <taxon>Pentapetalae</taxon>
        <taxon>rosids</taxon>
        <taxon>fabids</taxon>
        <taxon>Fabales</taxon>
        <taxon>Fabaceae</taxon>
        <taxon>Papilionoideae</taxon>
        <taxon>50 kb inversion clade</taxon>
        <taxon>genistoids sensu lato</taxon>
        <taxon>core genistoids</taxon>
        <taxon>Genisteae</taxon>
        <taxon>Lupinus</taxon>
    </lineage>
</organism>
<evidence type="ECO:0000313" key="3">
    <source>
        <dbReference type="EMBL" id="CAL0316502.1"/>
    </source>
</evidence>
<evidence type="ECO:0000256" key="1">
    <source>
        <dbReference type="SAM" id="MobiDB-lite"/>
    </source>
</evidence>
<feature type="compositionally biased region" description="Basic and acidic residues" evidence="1">
    <location>
        <begin position="1"/>
        <end position="12"/>
    </location>
</feature>
<feature type="region of interest" description="Disordered" evidence="1">
    <location>
        <begin position="96"/>
        <end position="125"/>
    </location>
</feature>
<accession>A0AAV1X4Q8</accession>
<evidence type="ECO:0008006" key="5">
    <source>
        <dbReference type="Google" id="ProtNLM"/>
    </source>
</evidence>
<name>A0AAV1X4Q8_LUPLU</name>
<keyword evidence="2" id="KW-1133">Transmembrane helix</keyword>
<sequence>MDHSTPRKKDIDFDLESGGNTSEEDSSNDLCVSERDSKSALTWSLNGILNSESCSNFAKSDDIVVVYDDENLELLVDKGLEHVQDQEQLSLVNNGNHGIHKTKLINPRKPPKPPLPPKGPSLDAGDQKFVKELAELALRKRARIKKMKATRKMKAIKQSSSSSSSSPSSYANLSAMVVTIFFFLVIIFHGFKSANSAALGVMASPEASVASDDSLISVQYPKNFTNESDASGSQYRRSNSFSTDKLLFTLMNSWHKSNLQQSDCFPIVILVQFYRKGDAEILKILSLFTPV</sequence>
<keyword evidence="4" id="KW-1185">Reference proteome</keyword>